<dbReference type="CDD" id="cd08054">
    <property type="entry name" value="gp6"/>
    <property type="match status" value="1"/>
</dbReference>
<evidence type="ECO:0008006" key="3">
    <source>
        <dbReference type="Google" id="ProtNLM"/>
    </source>
</evidence>
<dbReference type="NCBIfam" id="TIGR02215">
    <property type="entry name" value="phage_chp_gp8"/>
    <property type="match status" value="1"/>
</dbReference>
<proteinExistence type="predicted"/>
<name>A0ABY1QER3_9SPHN</name>
<dbReference type="RefSeq" id="WP_283406097.1">
    <property type="nucleotide sequence ID" value="NZ_FXUI01000005.1"/>
</dbReference>
<organism evidence="1 2">
    <name type="scientific">Novosphingobium panipatense</name>
    <dbReference type="NCBI Taxonomy" id="428991"/>
    <lineage>
        <taxon>Bacteria</taxon>
        <taxon>Pseudomonadati</taxon>
        <taxon>Pseudomonadota</taxon>
        <taxon>Alphaproteobacteria</taxon>
        <taxon>Sphingomonadales</taxon>
        <taxon>Sphingomonadaceae</taxon>
        <taxon>Novosphingobium</taxon>
    </lineage>
</organism>
<gene>
    <name evidence="1" type="ORF">SAMN06296065_10586</name>
</gene>
<reference evidence="1 2" key="1">
    <citation type="submission" date="2017-05" db="EMBL/GenBank/DDBJ databases">
        <authorList>
            <person name="Varghese N."/>
            <person name="Submissions S."/>
        </authorList>
    </citation>
    <scope>NUCLEOTIDE SEQUENCE [LARGE SCALE GENOMIC DNA]</scope>
    <source>
        <strain evidence="1 2">SM16</strain>
    </source>
</reference>
<dbReference type="Proteomes" id="UP001157910">
    <property type="component" value="Unassembled WGS sequence"/>
</dbReference>
<evidence type="ECO:0000313" key="1">
    <source>
        <dbReference type="EMBL" id="SMP69341.1"/>
    </source>
</evidence>
<evidence type="ECO:0000313" key="2">
    <source>
        <dbReference type="Proteomes" id="UP001157910"/>
    </source>
</evidence>
<comment type="caution">
    <text evidence="1">The sequence shown here is derived from an EMBL/GenBank/DDBJ whole genome shotgun (WGS) entry which is preliminary data.</text>
</comment>
<keyword evidence="2" id="KW-1185">Reference proteome</keyword>
<protein>
    <recommendedName>
        <fullName evidence="3">PhiE125 gp8 family phage protein</fullName>
    </recommendedName>
</protein>
<sequence>MKRVILTPAALPSSALAELKQWLGITSAVDDAPLTALLTAALDVCEAFTGALPLEAECEEALPVCAGWHHLATPPVHAVASVMSVAADGTRTPLLPGAWETDLLADGSGRIRLSAPVEGTRAVVRFTAGLAPEWGRLPEGLRHGIVRLAAHQHRARDGDGAAPLPPASVAALWRPWRRMRLA</sequence>
<dbReference type="Gene3D" id="1.10.3230.30">
    <property type="entry name" value="Phage gp6-like head-tail connector protein"/>
    <property type="match status" value="1"/>
</dbReference>
<accession>A0ABY1QER3</accession>
<dbReference type="InterPro" id="IPR011738">
    <property type="entry name" value="Phage_CHP"/>
</dbReference>
<dbReference type="EMBL" id="FXUI01000005">
    <property type="protein sequence ID" value="SMP69341.1"/>
    <property type="molecule type" value="Genomic_DNA"/>
</dbReference>